<feature type="compositionally biased region" description="Polar residues" evidence="2">
    <location>
        <begin position="1"/>
        <end position="15"/>
    </location>
</feature>
<evidence type="ECO:0000256" key="2">
    <source>
        <dbReference type="SAM" id="MobiDB-lite"/>
    </source>
</evidence>
<reference evidence="4" key="1">
    <citation type="submission" date="2025-08" db="UniProtKB">
        <authorList>
            <consortium name="RefSeq"/>
        </authorList>
    </citation>
    <scope>IDENTIFICATION</scope>
    <source>
        <tissue evidence="4">Testes</tissue>
    </source>
</reference>
<evidence type="ECO:0000313" key="4">
    <source>
        <dbReference type="RefSeq" id="XP_002738166.1"/>
    </source>
</evidence>
<keyword evidence="1" id="KW-0040">ANK repeat</keyword>
<dbReference type="RefSeq" id="XP_002738166.1">
    <property type="nucleotide sequence ID" value="XM_002738120.2"/>
</dbReference>
<dbReference type="SMART" id="SM00248">
    <property type="entry name" value="ANK"/>
    <property type="match status" value="4"/>
</dbReference>
<dbReference type="PROSITE" id="PS50088">
    <property type="entry name" value="ANK_REPEAT"/>
    <property type="match status" value="2"/>
</dbReference>
<sequence>MSVDTSPTPTGSAQPTARRGNYKEKRQNAGNVLRKNSKMETDEFMAAAIGDTAWLKQSLRDGRDATKFDKNGLAAIHLAALHGRLDTLQMLVERYNVDVNLSSNTGWRPIHLAINNRNGKRALQCVEYLLAKEADPSVFNDDDLTPAHQAAIEGTVKCLEAVINAGGLIDTKDVKGHLPVDYAKLWGNRECARILTTEMWKQDKEQELFEMQKLMDMKRDYDDEMEEINAADMVKRRYEADQAFEDWLGKKQLSPPPSKSNKKKKDKTSKKDKSDGKTKEKLYQPNSVVKQDGFSQRQSMDGAYGRTAQPVGREPSVKAITDGKYIPNEAHAVRSKSKPQQLLPIQEKPQHVRKSSAGTNYSDDSLPRLPNEVIERVLSGKKNPHDRPLVFQCKNIIDVQQKKFLPMEKRPQSEVYMHLSHDITSPLYPSNAHILLASRRSSSSSSSASSSKKQTRGDSAPSLRGYDRERVLKTIGLSSKSNHRYPNIKGQEYTFSFKIK</sequence>
<feature type="compositionally biased region" description="Polar residues" evidence="2">
    <location>
        <begin position="284"/>
        <end position="299"/>
    </location>
</feature>
<dbReference type="GeneID" id="100377534"/>
<gene>
    <name evidence="4" type="primary">LOC100377534</name>
</gene>
<organism evidence="3 4">
    <name type="scientific">Saccoglossus kowalevskii</name>
    <name type="common">Acorn worm</name>
    <dbReference type="NCBI Taxonomy" id="10224"/>
    <lineage>
        <taxon>Eukaryota</taxon>
        <taxon>Metazoa</taxon>
        <taxon>Hemichordata</taxon>
        <taxon>Enteropneusta</taxon>
        <taxon>Harrimaniidae</taxon>
        <taxon>Saccoglossus</taxon>
    </lineage>
</organism>
<dbReference type="Proteomes" id="UP000694865">
    <property type="component" value="Unplaced"/>
</dbReference>
<proteinExistence type="predicted"/>
<feature type="compositionally biased region" description="Low complexity" evidence="2">
    <location>
        <begin position="438"/>
        <end position="451"/>
    </location>
</feature>
<name>A0ABM0GVF4_SACKO</name>
<evidence type="ECO:0000313" key="3">
    <source>
        <dbReference type="Proteomes" id="UP000694865"/>
    </source>
</evidence>
<dbReference type="Pfam" id="PF12796">
    <property type="entry name" value="Ank_2"/>
    <property type="match status" value="1"/>
</dbReference>
<dbReference type="InterPro" id="IPR042335">
    <property type="entry name" value="ANKRD53"/>
</dbReference>
<dbReference type="InterPro" id="IPR036770">
    <property type="entry name" value="Ankyrin_rpt-contain_sf"/>
</dbReference>
<dbReference type="PROSITE" id="PS50297">
    <property type="entry name" value="ANK_REP_REGION"/>
    <property type="match status" value="1"/>
</dbReference>
<dbReference type="SUPFAM" id="SSF48403">
    <property type="entry name" value="Ankyrin repeat"/>
    <property type="match status" value="1"/>
</dbReference>
<feature type="region of interest" description="Disordered" evidence="2">
    <location>
        <begin position="246"/>
        <end position="314"/>
    </location>
</feature>
<dbReference type="PANTHER" id="PTHR24160">
    <property type="entry name" value="ANKYRIN REPEAT DOMAIN-CONTAINING PROTEIN 53"/>
    <property type="match status" value="1"/>
</dbReference>
<feature type="region of interest" description="Disordered" evidence="2">
    <location>
        <begin position="438"/>
        <end position="467"/>
    </location>
</feature>
<feature type="region of interest" description="Disordered" evidence="2">
    <location>
        <begin position="1"/>
        <end position="37"/>
    </location>
</feature>
<dbReference type="InterPro" id="IPR002110">
    <property type="entry name" value="Ankyrin_rpt"/>
</dbReference>
<protein>
    <submittedName>
        <fullName evidence="4">Ankyrin repeat domain-containing protein 53-like</fullName>
    </submittedName>
</protein>
<evidence type="ECO:0000256" key="1">
    <source>
        <dbReference type="PROSITE-ProRule" id="PRU00023"/>
    </source>
</evidence>
<feature type="repeat" description="ANK" evidence="1">
    <location>
        <begin position="71"/>
        <end position="104"/>
    </location>
</feature>
<keyword evidence="3" id="KW-1185">Reference proteome</keyword>
<feature type="compositionally biased region" description="Basic and acidic residues" evidence="2">
    <location>
        <begin position="269"/>
        <end position="282"/>
    </location>
</feature>
<dbReference type="PANTHER" id="PTHR24160:SF1">
    <property type="entry name" value="ANKYRIN REPEAT DOMAIN-CONTAINING PROTEIN 53"/>
    <property type="match status" value="1"/>
</dbReference>
<feature type="region of interest" description="Disordered" evidence="2">
    <location>
        <begin position="331"/>
        <end position="367"/>
    </location>
</feature>
<feature type="repeat" description="ANK" evidence="1">
    <location>
        <begin position="105"/>
        <end position="141"/>
    </location>
</feature>
<accession>A0ABM0GVF4</accession>
<dbReference type="Gene3D" id="1.25.40.20">
    <property type="entry name" value="Ankyrin repeat-containing domain"/>
    <property type="match status" value="1"/>
</dbReference>